<name>A0A1H8Q137_9BACL</name>
<gene>
    <name evidence="2" type="ORF">SAMN04487895_10818</name>
</gene>
<feature type="transmembrane region" description="Helical" evidence="1">
    <location>
        <begin position="7"/>
        <end position="25"/>
    </location>
</feature>
<reference evidence="2 3" key="1">
    <citation type="submission" date="2016-10" db="EMBL/GenBank/DDBJ databases">
        <authorList>
            <person name="de Groot N.N."/>
        </authorList>
    </citation>
    <scope>NUCLEOTIDE SEQUENCE [LARGE SCALE GENOMIC DNA]</scope>
    <source>
        <strain evidence="2 3">CGMCC 1.10238</strain>
    </source>
</reference>
<dbReference type="EMBL" id="FODH01000008">
    <property type="protein sequence ID" value="SEO47647.1"/>
    <property type="molecule type" value="Genomic_DNA"/>
</dbReference>
<dbReference type="STRING" id="1333845.SAMN04487895_10818"/>
<feature type="transmembrane region" description="Helical" evidence="1">
    <location>
        <begin position="61"/>
        <end position="78"/>
    </location>
</feature>
<evidence type="ECO:0000313" key="2">
    <source>
        <dbReference type="EMBL" id="SEO47647.1"/>
    </source>
</evidence>
<feature type="transmembrane region" description="Helical" evidence="1">
    <location>
        <begin position="84"/>
        <end position="103"/>
    </location>
</feature>
<proteinExistence type="predicted"/>
<accession>A0A1H8Q137</accession>
<feature type="transmembrane region" description="Helical" evidence="1">
    <location>
        <begin position="37"/>
        <end position="54"/>
    </location>
</feature>
<keyword evidence="1" id="KW-0472">Membrane</keyword>
<protein>
    <submittedName>
        <fullName evidence="2">Uncharacterized protein</fullName>
    </submittedName>
</protein>
<evidence type="ECO:0000256" key="1">
    <source>
        <dbReference type="SAM" id="Phobius"/>
    </source>
</evidence>
<evidence type="ECO:0000313" key="3">
    <source>
        <dbReference type="Proteomes" id="UP000198809"/>
    </source>
</evidence>
<keyword evidence="1" id="KW-0812">Transmembrane</keyword>
<dbReference type="AlphaFoldDB" id="A0A1H8Q137"/>
<keyword evidence="1" id="KW-1133">Transmembrane helix</keyword>
<dbReference type="Proteomes" id="UP000198809">
    <property type="component" value="Unassembled WGS sequence"/>
</dbReference>
<organism evidence="2 3">
    <name type="scientific">Paenibacillus sophorae</name>
    <dbReference type="NCBI Taxonomy" id="1333845"/>
    <lineage>
        <taxon>Bacteria</taxon>
        <taxon>Bacillati</taxon>
        <taxon>Bacillota</taxon>
        <taxon>Bacilli</taxon>
        <taxon>Bacillales</taxon>
        <taxon>Paenibacillaceae</taxon>
        <taxon>Paenibacillus</taxon>
    </lineage>
</organism>
<sequence length="108" mass="12485">MKYIKLIGYVASASTIALWIILIWVNPYAEGMNQTSLLITLIMLVLPSVLFTIGQFFNRSIILLISFIWSFPYSMYMLLSPGVFLLFGVTNLIYLLCFVLFRINKIKY</sequence>